<dbReference type="InterPro" id="IPR019052">
    <property type="entry name" value="DUF2383"/>
</dbReference>
<accession>A0ABX1D963</accession>
<evidence type="ECO:0000313" key="2">
    <source>
        <dbReference type="EMBL" id="NJX14876.1"/>
    </source>
</evidence>
<name>A0ABX1D963_9FLAO</name>
<gene>
    <name evidence="2" type="ORF">HC176_05190</name>
</gene>
<dbReference type="EMBL" id="JAAVJS010000005">
    <property type="protein sequence ID" value="NJX14876.1"/>
    <property type="molecule type" value="Genomic_DNA"/>
</dbReference>
<dbReference type="Proteomes" id="UP000760545">
    <property type="component" value="Unassembled WGS sequence"/>
</dbReference>
<sequence>MRNKEKILKKLNDLLVTNQELENIYDEAFKTVPGESLKMFFNDRKEERRRYNEQLCLELEKLLGDAKLPKSVTNESYKVSMNFRNLIFMKDHSLIVQEVCRIKEITINKYNALLSELNLPLSLCKLLSEQRDTVQSNMNAIKRLEHLIVQDA</sequence>
<dbReference type="Gene3D" id="1.20.1260.10">
    <property type="match status" value="1"/>
</dbReference>
<dbReference type="Pfam" id="PF09537">
    <property type="entry name" value="DUF2383"/>
    <property type="match status" value="1"/>
</dbReference>
<evidence type="ECO:0000259" key="1">
    <source>
        <dbReference type="Pfam" id="PF09537"/>
    </source>
</evidence>
<evidence type="ECO:0000313" key="3">
    <source>
        <dbReference type="Proteomes" id="UP000760545"/>
    </source>
</evidence>
<protein>
    <submittedName>
        <fullName evidence="2">DUF2383 domain-containing protein</fullName>
    </submittedName>
</protein>
<feature type="domain" description="DUF2383" evidence="1">
    <location>
        <begin position="7"/>
        <end position="114"/>
    </location>
</feature>
<reference evidence="2 3" key="1">
    <citation type="submission" date="2020-03" db="EMBL/GenBank/DDBJ databases">
        <title>Tamlana sp. nov, isolated from XXX.</title>
        <authorList>
            <person name="Cao W.R."/>
        </authorList>
    </citation>
    <scope>NUCLEOTIDE SEQUENCE [LARGE SCALE GENOMIC DNA]</scope>
    <source>
        <strain evidence="2 3">HST1-43</strain>
    </source>
</reference>
<proteinExistence type="predicted"/>
<organism evidence="2 3">
    <name type="scientific">Tamlana crocina</name>
    <dbReference type="NCBI Taxonomy" id="393006"/>
    <lineage>
        <taxon>Bacteria</taxon>
        <taxon>Pseudomonadati</taxon>
        <taxon>Bacteroidota</taxon>
        <taxon>Flavobacteriia</taxon>
        <taxon>Flavobacteriales</taxon>
        <taxon>Flavobacteriaceae</taxon>
        <taxon>Tamlana</taxon>
    </lineage>
</organism>
<keyword evidence="3" id="KW-1185">Reference proteome</keyword>
<dbReference type="InterPro" id="IPR012347">
    <property type="entry name" value="Ferritin-like"/>
</dbReference>
<dbReference type="RefSeq" id="WP_167917110.1">
    <property type="nucleotide sequence ID" value="NZ_JAAVJS010000005.1"/>
</dbReference>
<comment type="caution">
    <text evidence="2">The sequence shown here is derived from an EMBL/GenBank/DDBJ whole genome shotgun (WGS) entry which is preliminary data.</text>
</comment>